<evidence type="ECO:0000256" key="1">
    <source>
        <dbReference type="SAM" id="MobiDB-lite"/>
    </source>
</evidence>
<dbReference type="AlphaFoldDB" id="A0AAV2KX96"/>
<dbReference type="Proteomes" id="UP001497482">
    <property type="component" value="Chromosome 2"/>
</dbReference>
<proteinExistence type="predicted"/>
<accession>A0AAV2KX96</accession>
<sequence>MAIHRASMENRIALPLGQRNGEVDNRLHFYKDGQGFIVNSKRKFELHQSLILTDETPKKQVTVPQGNTAPKPKSVKQRHSPTAVSCRWLKDNLVRSALPQAAQAALHRIKPGD</sequence>
<name>A0AAV2KX96_KNICA</name>
<protein>
    <submittedName>
        <fullName evidence="2">Uncharacterized protein</fullName>
    </submittedName>
</protein>
<gene>
    <name evidence="2" type="ORF">KC01_LOCUS22413</name>
</gene>
<evidence type="ECO:0000313" key="3">
    <source>
        <dbReference type="Proteomes" id="UP001497482"/>
    </source>
</evidence>
<reference evidence="2 3" key="1">
    <citation type="submission" date="2024-04" db="EMBL/GenBank/DDBJ databases">
        <authorList>
            <person name="Waldvogel A.-M."/>
            <person name="Schoenle A."/>
        </authorList>
    </citation>
    <scope>NUCLEOTIDE SEQUENCE [LARGE SCALE GENOMIC DNA]</scope>
</reference>
<dbReference type="EMBL" id="OZ035824">
    <property type="protein sequence ID" value="CAL1593288.1"/>
    <property type="molecule type" value="Genomic_DNA"/>
</dbReference>
<evidence type="ECO:0000313" key="2">
    <source>
        <dbReference type="EMBL" id="CAL1593288.1"/>
    </source>
</evidence>
<feature type="region of interest" description="Disordered" evidence="1">
    <location>
        <begin position="57"/>
        <end position="82"/>
    </location>
</feature>
<organism evidence="2 3">
    <name type="scientific">Knipowitschia caucasica</name>
    <name type="common">Caucasian dwarf goby</name>
    <name type="synonym">Pomatoschistus caucasicus</name>
    <dbReference type="NCBI Taxonomy" id="637954"/>
    <lineage>
        <taxon>Eukaryota</taxon>
        <taxon>Metazoa</taxon>
        <taxon>Chordata</taxon>
        <taxon>Craniata</taxon>
        <taxon>Vertebrata</taxon>
        <taxon>Euteleostomi</taxon>
        <taxon>Actinopterygii</taxon>
        <taxon>Neopterygii</taxon>
        <taxon>Teleostei</taxon>
        <taxon>Neoteleostei</taxon>
        <taxon>Acanthomorphata</taxon>
        <taxon>Gobiaria</taxon>
        <taxon>Gobiiformes</taxon>
        <taxon>Gobioidei</taxon>
        <taxon>Gobiidae</taxon>
        <taxon>Gobiinae</taxon>
        <taxon>Knipowitschia</taxon>
    </lineage>
</organism>
<keyword evidence="3" id="KW-1185">Reference proteome</keyword>